<evidence type="ECO:0000256" key="10">
    <source>
        <dbReference type="SAM" id="MobiDB-lite"/>
    </source>
</evidence>
<feature type="domain" description="Phytochrome chromophore attachment site" evidence="11">
    <location>
        <begin position="222"/>
        <end position="366"/>
    </location>
</feature>
<dbReference type="Gene3D" id="3.40.50.2300">
    <property type="match status" value="1"/>
</dbReference>
<dbReference type="Proteomes" id="UP001153069">
    <property type="component" value="Unassembled WGS sequence"/>
</dbReference>
<evidence type="ECO:0000256" key="9">
    <source>
        <dbReference type="PROSITE-ProRule" id="PRU00169"/>
    </source>
</evidence>
<feature type="compositionally biased region" description="Low complexity" evidence="10">
    <location>
        <begin position="75"/>
        <end position="93"/>
    </location>
</feature>
<dbReference type="InterPro" id="IPR036097">
    <property type="entry name" value="HisK_dim/P_sf"/>
</dbReference>
<dbReference type="PROSITE" id="PS50110">
    <property type="entry name" value="RESPONSE_REGULATORY"/>
    <property type="match status" value="1"/>
</dbReference>
<evidence type="ECO:0000313" key="15">
    <source>
        <dbReference type="Proteomes" id="UP001153069"/>
    </source>
</evidence>
<sequence>MFISSPEAKILACDSMIRRIPWVRRWGGNKRPSSAISQEEDEIPEPAPATENNRKKPPPFRNHKVVVSSAPSQDQPVAESSSQQQQQTRQPTKQARKQQHSQDQQDQQERIRQQKDVESLIGTPLQDWVPFDLYTKITNEVETMKKAKSTRTFLFYEHRKDAYAISLSTTTRAFENICIEIEEVESTEAAGEFYNTLVSLGRVMEFYADEKVIKNACDTVFKLLEHYDRGMVYRFNDDNSGEVIHEIKKDKVTTSYIGMRFPASDIPLPARKLYIKNGLRYIENVDARDIPIITAEENGQMDLSHCRMRAVSKPHLVYLKNMGIVCSLSVAIVVDGDLWGLLAFHGYSRPFRPSLHQRIACETINSMVSVKVESIMKKAQSVRVIELSEALIKWDPNEDVACNISNLGAALLHILDADVLVARVYDAAKENPQTVVVGDESLVPRDVLWEHFAAKSPREVYATDTRKAITDMGLTMTDCPASGVAYYRDGLVQVMMGRGLRSKDVIWAGNPDEPKLRIGGILCPRNSFDTFMEKARKESRSWSASDIHVFQAFMGRVCERSHKRMMTMLRTGIKDANVKYFNAINRAKENCEFFAQMSHEIRTPFHGVMGCLNILNDSLVEMADEEIQDMINTALSSGNHMINLLNDILSLSKNRHLSNAIADDRMRYSQLADDAVQGLRSLALSKHIEFTCEVIPPENNLIVVTDKTKLFQIISNIVNNAIKFSAGKTVKVQLSLCDSMKDAVEKWAKDSSRYTSTVCNMEEGELFHSVENVKAHLSRSAEDKSGKKWMVLMVADTGCGIRPNELAEMFQPYNQESRGSNRIFQGTGLGLFICVTLCQQLNGFLSCSSAHGNGTAFHIGIPVQVEESQGSDAENPDEANAGLSASIQNRPISIRGPIVVCDDNVVNVKILKRGLQLDLKNHDLGHLEVLTADGGLPVFALYKERHPSLLFIDYHMPDEDGSEATRRIRSYEAEKGLPPAYIIIYTADLTDEATSHLRACGTNEIMEKPPPKGFIASIVKRMVVEADSS</sequence>
<keyword evidence="15" id="KW-1185">Reference proteome</keyword>
<dbReference type="EC" id="2.7.13.3" evidence="2"/>
<dbReference type="InterPro" id="IPR013515">
    <property type="entry name" value="Phytochrome_cen-reg"/>
</dbReference>
<accession>A0A9N8HEW7</accession>
<dbReference type="Pfam" id="PF00512">
    <property type="entry name" value="HisKA"/>
    <property type="match status" value="1"/>
</dbReference>
<feature type="compositionally biased region" description="Basic residues" evidence="10">
    <location>
        <begin position="55"/>
        <end position="64"/>
    </location>
</feature>
<protein>
    <recommendedName>
        <fullName evidence="2">histidine kinase</fullName>
        <ecNumber evidence="2">2.7.13.3</ecNumber>
    </recommendedName>
</protein>
<dbReference type="PANTHER" id="PTHR43047">
    <property type="entry name" value="TWO-COMPONENT HISTIDINE PROTEIN KINASE"/>
    <property type="match status" value="1"/>
</dbReference>
<dbReference type="Pfam" id="PF00360">
    <property type="entry name" value="PHY"/>
    <property type="match status" value="1"/>
</dbReference>
<evidence type="ECO:0000256" key="1">
    <source>
        <dbReference type="ARBA" id="ARBA00000085"/>
    </source>
</evidence>
<dbReference type="GO" id="GO:0005886">
    <property type="term" value="C:plasma membrane"/>
    <property type="evidence" value="ECO:0007669"/>
    <property type="project" value="TreeGrafter"/>
</dbReference>
<dbReference type="Gene3D" id="3.30.450.270">
    <property type="match status" value="1"/>
</dbReference>
<dbReference type="PANTHER" id="PTHR43047:SF72">
    <property type="entry name" value="OSMOSENSING HISTIDINE PROTEIN KINASE SLN1"/>
    <property type="match status" value="1"/>
</dbReference>
<dbReference type="InterPro" id="IPR043150">
    <property type="entry name" value="Phytochrome_PHY_sf"/>
</dbReference>
<dbReference type="InterPro" id="IPR003594">
    <property type="entry name" value="HATPase_dom"/>
</dbReference>
<dbReference type="InterPro" id="IPR001789">
    <property type="entry name" value="Sig_transdc_resp-reg_receiver"/>
</dbReference>
<dbReference type="SUPFAM" id="SSF55874">
    <property type="entry name" value="ATPase domain of HSP90 chaperone/DNA topoisomerase II/histidine kinase"/>
    <property type="match status" value="1"/>
</dbReference>
<dbReference type="PRINTS" id="PR01033">
    <property type="entry name" value="PHYTOCHROME"/>
</dbReference>
<dbReference type="GO" id="GO:0006355">
    <property type="term" value="P:regulation of DNA-templated transcription"/>
    <property type="evidence" value="ECO:0007669"/>
    <property type="project" value="InterPro"/>
</dbReference>
<feature type="modified residue" description="4-aspartylphosphate" evidence="9">
    <location>
        <position position="953"/>
    </location>
</feature>
<dbReference type="InterPro" id="IPR016132">
    <property type="entry name" value="Phyto_chromo_attachment"/>
</dbReference>
<dbReference type="SMART" id="SM00388">
    <property type="entry name" value="HisKA"/>
    <property type="match status" value="1"/>
</dbReference>
<keyword evidence="8" id="KW-0675">Receptor</keyword>
<evidence type="ECO:0000259" key="13">
    <source>
        <dbReference type="PROSITE" id="PS50110"/>
    </source>
</evidence>
<evidence type="ECO:0000256" key="4">
    <source>
        <dbReference type="ARBA" id="ARBA00022606"/>
    </source>
</evidence>
<dbReference type="Gene3D" id="1.10.287.130">
    <property type="match status" value="1"/>
</dbReference>
<keyword evidence="6" id="KW-0418">Kinase</keyword>
<dbReference type="GO" id="GO:0009881">
    <property type="term" value="F:photoreceptor activity"/>
    <property type="evidence" value="ECO:0007669"/>
    <property type="project" value="UniProtKB-KW"/>
</dbReference>
<comment type="catalytic activity">
    <reaction evidence="1">
        <text>ATP + protein L-histidine = ADP + protein N-phospho-L-histidine.</text>
        <dbReference type="EC" id="2.7.13.3"/>
    </reaction>
</comment>
<dbReference type="InterPro" id="IPR036890">
    <property type="entry name" value="HATPase_C_sf"/>
</dbReference>
<evidence type="ECO:0000259" key="12">
    <source>
        <dbReference type="PROSITE" id="PS50109"/>
    </source>
</evidence>
<evidence type="ECO:0000313" key="14">
    <source>
        <dbReference type="EMBL" id="CAB9512453.1"/>
    </source>
</evidence>
<dbReference type="Pfam" id="PF02518">
    <property type="entry name" value="HATPase_c"/>
    <property type="match status" value="1"/>
</dbReference>
<dbReference type="Pfam" id="PF00072">
    <property type="entry name" value="Response_reg"/>
    <property type="match status" value="1"/>
</dbReference>
<evidence type="ECO:0000256" key="5">
    <source>
        <dbReference type="ARBA" id="ARBA00022679"/>
    </source>
</evidence>
<evidence type="ECO:0000256" key="7">
    <source>
        <dbReference type="ARBA" id="ARBA00022991"/>
    </source>
</evidence>
<dbReference type="InterPro" id="IPR003661">
    <property type="entry name" value="HisK_dim/P_dom"/>
</dbReference>
<dbReference type="SUPFAM" id="SSF55781">
    <property type="entry name" value="GAF domain-like"/>
    <property type="match status" value="2"/>
</dbReference>
<feature type="domain" description="Histidine kinase" evidence="12">
    <location>
        <begin position="596"/>
        <end position="865"/>
    </location>
</feature>
<name>A0A9N8HEW7_9STRA</name>
<dbReference type="CDD" id="cd00082">
    <property type="entry name" value="HisKA"/>
    <property type="match status" value="1"/>
</dbReference>
<keyword evidence="5" id="KW-0808">Transferase</keyword>
<dbReference type="Gene3D" id="3.30.450.20">
    <property type="entry name" value="PAS domain"/>
    <property type="match status" value="1"/>
</dbReference>
<comment type="caution">
    <text evidence="14">The sequence shown here is derived from an EMBL/GenBank/DDBJ whole genome shotgun (WGS) entry which is preliminary data.</text>
</comment>
<dbReference type="SUPFAM" id="SSF52172">
    <property type="entry name" value="CheY-like"/>
    <property type="match status" value="1"/>
</dbReference>
<evidence type="ECO:0000259" key="11">
    <source>
        <dbReference type="PROSITE" id="PS50046"/>
    </source>
</evidence>
<dbReference type="EMBL" id="CAICTM010000536">
    <property type="protein sequence ID" value="CAB9512453.1"/>
    <property type="molecule type" value="Genomic_DNA"/>
</dbReference>
<dbReference type="PROSITE" id="PS50046">
    <property type="entry name" value="PHYTOCHROME_2"/>
    <property type="match status" value="1"/>
</dbReference>
<evidence type="ECO:0000256" key="3">
    <source>
        <dbReference type="ARBA" id="ARBA00022543"/>
    </source>
</evidence>
<proteinExistence type="predicted"/>
<dbReference type="SMART" id="SM00387">
    <property type="entry name" value="HATPase_c"/>
    <property type="match status" value="1"/>
</dbReference>
<dbReference type="SMART" id="SM00448">
    <property type="entry name" value="REC"/>
    <property type="match status" value="1"/>
</dbReference>
<dbReference type="GO" id="GO:0000155">
    <property type="term" value="F:phosphorelay sensor kinase activity"/>
    <property type="evidence" value="ECO:0007669"/>
    <property type="project" value="InterPro"/>
</dbReference>
<reference evidence="14" key="1">
    <citation type="submission" date="2020-06" db="EMBL/GenBank/DDBJ databases">
        <authorList>
            <consortium name="Plant Systems Biology data submission"/>
        </authorList>
    </citation>
    <scope>NUCLEOTIDE SEQUENCE</scope>
    <source>
        <strain evidence="14">D6</strain>
    </source>
</reference>
<keyword evidence="4" id="KW-0716">Sensory transduction</keyword>
<dbReference type="Pfam" id="PF01590">
    <property type="entry name" value="GAF"/>
    <property type="match status" value="1"/>
</dbReference>
<dbReference type="PROSITE" id="PS50109">
    <property type="entry name" value="HIS_KIN"/>
    <property type="match status" value="1"/>
</dbReference>
<feature type="region of interest" description="Disordered" evidence="10">
    <location>
        <begin position="26"/>
        <end position="112"/>
    </location>
</feature>
<dbReference type="Gene3D" id="3.30.450.40">
    <property type="match status" value="1"/>
</dbReference>
<dbReference type="SUPFAM" id="SSF47384">
    <property type="entry name" value="Homodimeric domain of signal transducing histidine kinase"/>
    <property type="match status" value="1"/>
</dbReference>
<dbReference type="GO" id="GO:0009584">
    <property type="term" value="P:detection of visible light"/>
    <property type="evidence" value="ECO:0007669"/>
    <property type="project" value="InterPro"/>
</dbReference>
<dbReference type="InterPro" id="IPR005467">
    <property type="entry name" value="His_kinase_dom"/>
</dbReference>
<dbReference type="InterPro" id="IPR029016">
    <property type="entry name" value="GAF-like_dom_sf"/>
</dbReference>
<keyword evidence="7" id="KW-0157">Chromophore</keyword>
<evidence type="ECO:0000256" key="8">
    <source>
        <dbReference type="ARBA" id="ARBA00023170"/>
    </source>
</evidence>
<organism evidence="14 15">
    <name type="scientific">Seminavis robusta</name>
    <dbReference type="NCBI Taxonomy" id="568900"/>
    <lineage>
        <taxon>Eukaryota</taxon>
        <taxon>Sar</taxon>
        <taxon>Stramenopiles</taxon>
        <taxon>Ochrophyta</taxon>
        <taxon>Bacillariophyta</taxon>
        <taxon>Bacillariophyceae</taxon>
        <taxon>Bacillariophycidae</taxon>
        <taxon>Naviculales</taxon>
        <taxon>Naviculaceae</taxon>
        <taxon>Seminavis</taxon>
    </lineage>
</organism>
<evidence type="ECO:0000256" key="2">
    <source>
        <dbReference type="ARBA" id="ARBA00012438"/>
    </source>
</evidence>
<gene>
    <name evidence="14" type="ORF">SEMRO_537_G162360.1</name>
</gene>
<dbReference type="CDD" id="cd17546">
    <property type="entry name" value="REC_hyHK_CKI1_RcsC-like"/>
    <property type="match status" value="1"/>
</dbReference>
<keyword evidence="3" id="KW-0600">Photoreceptor protein</keyword>
<feature type="domain" description="Response regulatory" evidence="13">
    <location>
        <begin position="897"/>
        <end position="1023"/>
    </location>
</feature>
<dbReference type="GO" id="GO:0009927">
    <property type="term" value="F:histidine phosphotransfer kinase activity"/>
    <property type="evidence" value="ECO:0007669"/>
    <property type="project" value="TreeGrafter"/>
</dbReference>
<dbReference type="InterPro" id="IPR011006">
    <property type="entry name" value="CheY-like_superfamily"/>
</dbReference>
<dbReference type="InterPro" id="IPR001294">
    <property type="entry name" value="Phytochrome"/>
</dbReference>
<dbReference type="OrthoDB" id="2015534at2759"/>
<dbReference type="InterPro" id="IPR003018">
    <property type="entry name" value="GAF"/>
</dbReference>
<dbReference type="Gene3D" id="3.30.565.10">
    <property type="entry name" value="Histidine kinase-like ATPase, C-terminal domain"/>
    <property type="match status" value="1"/>
</dbReference>
<dbReference type="AlphaFoldDB" id="A0A9N8HEW7"/>
<evidence type="ECO:0000256" key="6">
    <source>
        <dbReference type="ARBA" id="ARBA00022777"/>
    </source>
</evidence>
<keyword evidence="9" id="KW-0597">Phosphoprotein</keyword>